<dbReference type="GO" id="GO:0005524">
    <property type="term" value="F:ATP binding"/>
    <property type="evidence" value="ECO:0007669"/>
    <property type="project" value="UniProtKB-UniRule"/>
</dbReference>
<evidence type="ECO:0000256" key="4">
    <source>
        <dbReference type="ARBA" id="ARBA00022679"/>
    </source>
</evidence>
<dbReference type="Pfam" id="PF01715">
    <property type="entry name" value="IPPT"/>
    <property type="match status" value="1"/>
</dbReference>
<evidence type="ECO:0000256" key="3">
    <source>
        <dbReference type="ARBA" id="ARBA00005842"/>
    </source>
</evidence>
<keyword evidence="6 10" id="KW-0547">Nucleotide-binding</keyword>
<organism evidence="14 15">
    <name type="scientific">Halolactibacillus alkaliphilus</name>
    <dbReference type="NCBI Taxonomy" id="442899"/>
    <lineage>
        <taxon>Bacteria</taxon>
        <taxon>Bacillati</taxon>
        <taxon>Bacillota</taxon>
        <taxon>Bacilli</taxon>
        <taxon>Bacillales</taxon>
        <taxon>Bacillaceae</taxon>
        <taxon>Halolactibacillus</taxon>
    </lineage>
</organism>
<keyword evidence="8 10" id="KW-0460">Magnesium</keyword>
<feature type="site" description="Interaction with substrate tRNA" evidence="10">
    <location>
        <position position="101"/>
    </location>
</feature>
<evidence type="ECO:0000256" key="5">
    <source>
        <dbReference type="ARBA" id="ARBA00022694"/>
    </source>
</evidence>
<dbReference type="PANTHER" id="PTHR11088:SF60">
    <property type="entry name" value="TRNA DIMETHYLALLYLTRANSFERASE"/>
    <property type="match status" value="1"/>
</dbReference>
<proteinExistence type="inferred from homology"/>
<dbReference type="EC" id="2.5.1.75" evidence="10"/>
<sequence>MKPTIVCIVGPTAVGKTALSIDVAKNYNGEVISGDSMQVYRGMDIGTAKVTENEKQGIPHYLIDILDPDQEFSVFDFKSRVTDIIADIHARGHLPIIAGGTGMYLDSVIKGYQLSDEKRDPKFEQALIEEINTHGIDAVYQRLVQIDPIQASKIHPNNHRRVIRALEVYDRTGKTMTANQQEQSNDSPYQVILIGLEMDRELLYERINRRVDVMIENGLIEEARYFYNQGLKKAPAMRAIGYKELMPYFEGEVTESAAVELLKRNSRRYAKRQYTWFKNKMDVTWYNITPETKNKVFQKILKDLAGILPRT</sequence>
<comment type="function">
    <text evidence="2 10 12">Catalyzes the transfer of a dimethylallyl group onto the adenine at position 37 in tRNAs that read codons beginning with uridine, leading to the formation of N6-(dimethylallyl)adenosine (i(6)A).</text>
</comment>
<dbReference type="SUPFAM" id="SSF52540">
    <property type="entry name" value="P-loop containing nucleoside triphosphate hydrolases"/>
    <property type="match status" value="2"/>
</dbReference>
<feature type="region of interest" description="Interaction with substrate tRNA" evidence="10">
    <location>
        <begin position="35"/>
        <end position="38"/>
    </location>
</feature>
<dbReference type="AlphaFoldDB" id="A0A511X4K7"/>
<dbReference type="InterPro" id="IPR039657">
    <property type="entry name" value="Dimethylallyltransferase"/>
</dbReference>
<evidence type="ECO:0000256" key="7">
    <source>
        <dbReference type="ARBA" id="ARBA00022840"/>
    </source>
</evidence>
<dbReference type="GO" id="GO:0006400">
    <property type="term" value="P:tRNA modification"/>
    <property type="evidence" value="ECO:0007669"/>
    <property type="project" value="TreeGrafter"/>
</dbReference>
<feature type="binding site" evidence="10">
    <location>
        <begin position="12"/>
        <end position="17"/>
    </location>
    <ligand>
        <name>substrate</name>
    </ligand>
</feature>
<evidence type="ECO:0000256" key="2">
    <source>
        <dbReference type="ARBA" id="ARBA00003213"/>
    </source>
</evidence>
<dbReference type="Gene3D" id="3.40.50.300">
    <property type="entry name" value="P-loop containing nucleotide triphosphate hydrolases"/>
    <property type="match status" value="1"/>
</dbReference>
<evidence type="ECO:0000256" key="13">
    <source>
        <dbReference type="RuleBase" id="RU003785"/>
    </source>
</evidence>
<evidence type="ECO:0000256" key="12">
    <source>
        <dbReference type="RuleBase" id="RU003784"/>
    </source>
</evidence>
<dbReference type="Proteomes" id="UP000321400">
    <property type="component" value="Unassembled WGS sequence"/>
</dbReference>
<dbReference type="STRING" id="442899.SAMN05720591_12710"/>
<feature type="site" description="Interaction with substrate tRNA" evidence="10">
    <location>
        <position position="119"/>
    </location>
</feature>
<dbReference type="HAMAP" id="MF_00185">
    <property type="entry name" value="IPP_trans"/>
    <property type="match status" value="1"/>
</dbReference>
<evidence type="ECO:0000313" key="15">
    <source>
        <dbReference type="Proteomes" id="UP000321400"/>
    </source>
</evidence>
<keyword evidence="15" id="KW-1185">Reference proteome</keyword>
<dbReference type="PANTHER" id="PTHR11088">
    <property type="entry name" value="TRNA DIMETHYLALLYLTRANSFERASE"/>
    <property type="match status" value="1"/>
</dbReference>
<gene>
    <name evidence="10 14" type="primary">miaA</name>
    <name evidence="14" type="ORF">HAL01_23400</name>
</gene>
<evidence type="ECO:0000256" key="1">
    <source>
        <dbReference type="ARBA" id="ARBA00001946"/>
    </source>
</evidence>
<comment type="caution">
    <text evidence="14">The sequence shown here is derived from an EMBL/GenBank/DDBJ whole genome shotgun (WGS) entry which is preliminary data.</text>
</comment>
<keyword evidence="7 10" id="KW-0067">ATP-binding</keyword>
<feature type="binding site" evidence="10">
    <location>
        <begin position="10"/>
        <end position="17"/>
    </location>
    <ligand>
        <name>ATP</name>
        <dbReference type="ChEBI" id="CHEBI:30616"/>
    </ligand>
</feature>
<comment type="subunit">
    <text evidence="10">Monomer.</text>
</comment>
<dbReference type="InterPro" id="IPR018022">
    <property type="entry name" value="IPT"/>
</dbReference>
<dbReference type="Gene3D" id="1.10.20.140">
    <property type="match status" value="1"/>
</dbReference>
<evidence type="ECO:0000256" key="9">
    <source>
        <dbReference type="ARBA" id="ARBA00049563"/>
    </source>
</evidence>
<keyword evidence="5 10" id="KW-0819">tRNA processing</keyword>
<dbReference type="OrthoDB" id="9776390at2"/>
<comment type="catalytic activity">
    <reaction evidence="9 10 11">
        <text>adenosine(37) in tRNA + dimethylallyl diphosphate = N(6)-dimethylallyladenosine(37) in tRNA + diphosphate</text>
        <dbReference type="Rhea" id="RHEA:26482"/>
        <dbReference type="Rhea" id="RHEA-COMP:10162"/>
        <dbReference type="Rhea" id="RHEA-COMP:10375"/>
        <dbReference type="ChEBI" id="CHEBI:33019"/>
        <dbReference type="ChEBI" id="CHEBI:57623"/>
        <dbReference type="ChEBI" id="CHEBI:74411"/>
        <dbReference type="ChEBI" id="CHEBI:74415"/>
        <dbReference type="EC" id="2.5.1.75"/>
    </reaction>
</comment>
<dbReference type="NCBIfam" id="TIGR00174">
    <property type="entry name" value="miaA"/>
    <property type="match status" value="1"/>
</dbReference>
<reference evidence="14 15" key="1">
    <citation type="submission" date="2019-07" db="EMBL/GenBank/DDBJ databases">
        <title>Whole genome shotgun sequence of Halolactibacillus alkaliphilus NBRC 103919.</title>
        <authorList>
            <person name="Hosoyama A."/>
            <person name="Uohara A."/>
            <person name="Ohji S."/>
            <person name="Ichikawa N."/>
        </authorList>
    </citation>
    <scope>NUCLEOTIDE SEQUENCE [LARGE SCALE GENOMIC DNA]</scope>
    <source>
        <strain evidence="14 15">NBRC 103919</strain>
    </source>
</reference>
<comment type="similarity">
    <text evidence="3 10 13">Belongs to the IPP transferase family.</text>
</comment>
<accession>A0A511X4K7</accession>
<dbReference type="RefSeq" id="WP_089802894.1">
    <property type="nucleotide sequence ID" value="NZ_BJYE01000045.1"/>
</dbReference>
<evidence type="ECO:0000256" key="8">
    <source>
        <dbReference type="ARBA" id="ARBA00022842"/>
    </source>
</evidence>
<name>A0A511X4K7_9BACI</name>
<comment type="cofactor">
    <cofactor evidence="1 10">
        <name>Mg(2+)</name>
        <dbReference type="ChEBI" id="CHEBI:18420"/>
    </cofactor>
</comment>
<keyword evidence="4 10" id="KW-0808">Transferase</keyword>
<evidence type="ECO:0000313" key="14">
    <source>
        <dbReference type="EMBL" id="GEN57876.1"/>
    </source>
</evidence>
<dbReference type="FunFam" id="1.10.20.140:FF:000001">
    <property type="entry name" value="tRNA dimethylallyltransferase"/>
    <property type="match status" value="1"/>
</dbReference>
<dbReference type="GO" id="GO:0052381">
    <property type="term" value="F:tRNA dimethylallyltransferase activity"/>
    <property type="evidence" value="ECO:0007669"/>
    <property type="project" value="UniProtKB-UniRule"/>
</dbReference>
<dbReference type="EMBL" id="BJYE01000045">
    <property type="protein sequence ID" value="GEN57876.1"/>
    <property type="molecule type" value="Genomic_DNA"/>
</dbReference>
<protein>
    <recommendedName>
        <fullName evidence="10">tRNA dimethylallyltransferase</fullName>
        <ecNumber evidence="10">2.5.1.75</ecNumber>
    </recommendedName>
    <alternativeName>
        <fullName evidence="10">Dimethylallyl diphosphate:tRNA dimethylallyltransferase</fullName>
        <shortName evidence="10">DMAPP:tRNA dimethylallyltransferase</shortName>
        <shortName evidence="10">DMATase</shortName>
    </alternativeName>
    <alternativeName>
        <fullName evidence="10">Isopentenyl-diphosphate:tRNA isopentenyltransferase</fullName>
        <shortName evidence="10">IPP transferase</shortName>
        <shortName evidence="10">IPPT</shortName>
        <shortName evidence="10">IPTase</shortName>
    </alternativeName>
</protein>
<evidence type="ECO:0000256" key="10">
    <source>
        <dbReference type="HAMAP-Rule" id="MF_00185"/>
    </source>
</evidence>
<dbReference type="InterPro" id="IPR027417">
    <property type="entry name" value="P-loop_NTPase"/>
</dbReference>
<comment type="caution">
    <text evidence="10">Lacks conserved residue(s) required for the propagation of feature annotation.</text>
</comment>
<evidence type="ECO:0000256" key="6">
    <source>
        <dbReference type="ARBA" id="ARBA00022741"/>
    </source>
</evidence>
<evidence type="ECO:0000256" key="11">
    <source>
        <dbReference type="RuleBase" id="RU003783"/>
    </source>
</evidence>